<reference evidence="2" key="1">
    <citation type="submission" date="2018-05" db="EMBL/GenBank/DDBJ databases">
        <authorList>
            <person name="Lanie J.A."/>
            <person name="Ng W.-L."/>
            <person name="Kazmierczak K.M."/>
            <person name="Andrzejewski T.M."/>
            <person name="Davidsen T.M."/>
            <person name="Wayne K.J."/>
            <person name="Tettelin H."/>
            <person name="Glass J.I."/>
            <person name="Rusch D."/>
            <person name="Podicherti R."/>
            <person name="Tsui H.-C.T."/>
            <person name="Winkler M.E."/>
        </authorList>
    </citation>
    <scope>NUCLEOTIDE SEQUENCE</scope>
</reference>
<keyword evidence="1" id="KW-1133">Transmembrane helix</keyword>
<dbReference type="EMBL" id="UINC01001772">
    <property type="protein sequence ID" value="SUZ88489.1"/>
    <property type="molecule type" value="Genomic_DNA"/>
</dbReference>
<feature type="transmembrane region" description="Helical" evidence="1">
    <location>
        <begin position="84"/>
        <end position="109"/>
    </location>
</feature>
<keyword evidence="1" id="KW-0472">Membrane</keyword>
<organism evidence="2">
    <name type="scientific">marine metagenome</name>
    <dbReference type="NCBI Taxonomy" id="408172"/>
    <lineage>
        <taxon>unclassified sequences</taxon>
        <taxon>metagenomes</taxon>
        <taxon>ecological metagenomes</taxon>
    </lineage>
</organism>
<keyword evidence="1" id="KW-0812">Transmembrane</keyword>
<feature type="transmembrane region" description="Helical" evidence="1">
    <location>
        <begin position="14"/>
        <end position="33"/>
    </location>
</feature>
<proteinExistence type="predicted"/>
<dbReference type="PANTHER" id="PTHR34543">
    <property type="entry name" value="PROTEIN ABA DEFICIENT 4, CHLOROPLASTIC"/>
    <property type="match status" value="1"/>
</dbReference>
<dbReference type="AlphaFoldDB" id="A0A381RC84"/>
<accession>A0A381RC84</accession>
<feature type="transmembrane region" description="Helical" evidence="1">
    <location>
        <begin position="45"/>
        <end position="64"/>
    </location>
</feature>
<dbReference type="Pfam" id="PF14108">
    <property type="entry name" value="ABA4-like"/>
    <property type="match status" value="1"/>
</dbReference>
<evidence type="ECO:0008006" key="3">
    <source>
        <dbReference type="Google" id="ProtNLM"/>
    </source>
</evidence>
<evidence type="ECO:0000256" key="1">
    <source>
        <dbReference type="SAM" id="Phobius"/>
    </source>
</evidence>
<dbReference type="InterPro" id="IPR025461">
    <property type="entry name" value="ABA4-like"/>
</dbReference>
<evidence type="ECO:0000313" key="2">
    <source>
        <dbReference type="EMBL" id="SUZ88489.1"/>
    </source>
</evidence>
<sequence>MINDLLQFLTYENIYYIANIGVVPCWLLLIIFPNHIITKFFVKSVIIPLLLSTAYIFIVYQIYITENIFEIFNLYLGLDELYALFSNEAFLLIFWLHFLSIGLFVGNWIASDSQIYSISKIFVIISLTVTYFTGPVGLVFYWLIRIFYSKKINYYE</sequence>
<dbReference type="PANTHER" id="PTHR34543:SF1">
    <property type="entry name" value="PROTEIN ABA DEFICIENT 4, CHLOROPLASTIC"/>
    <property type="match status" value="1"/>
</dbReference>
<protein>
    <recommendedName>
        <fullName evidence="3">DUF4281 domain-containing protein</fullName>
    </recommendedName>
</protein>
<gene>
    <name evidence="2" type="ORF">METZ01_LOCUS41343</name>
</gene>
<name>A0A381RC84_9ZZZZ</name>
<feature type="transmembrane region" description="Helical" evidence="1">
    <location>
        <begin position="121"/>
        <end position="144"/>
    </location>
</feature>